<gene>
    <name evidence="1" type="ORF">Patl1_31125</name>
</gene>
<reference evidence="2" key="1">
    <citation type="journal article" date="2023" name="G3 (Bethesda)">
        <title>Genome assembly and association tests identify interacting loci associated with vigor, precocity, and sex in interspecific pistachio rootstocks.</title>
        <authorList>
            <person name="Palmer W."/>
            <person name="Jacygrad E."/>
            <person name="Sagayaradj S."/>
            <person name="Cavanaugh K."/>
            <person name="Han R."/>
            <person name="Bertier L."/>
            <person name="Beede B."/>
            <person name="Kafkas S."/>
            <person name="Golino D."/>
            <person name="Preece J."/>
            <person name="Michelmore R."/>
        </authorList>
    </citation>
    <scope>NUCLEOTIDE SEQUENCE [LARGE SCALE GENOMIC DNA]</scope>
</reference>
<dbReference type="Proteomes" id="UP001164250">
    <property type="component" value="Chromosome 11"/>
</dbReference>
<sequence>MAVELEDRVDAISHMSAIIGSTRGEPAMNIDLHFLLKLFRIWSQVQFFYIFQTLIVFKGGLSARYKKSIEEKGVVDETYDEDKMALFRVQGMNPNSMQAIQVDLVSLSSGNHLKIEMPLFISVASVPRWRMALCYLELNNFGTKMLQASSSLNSSYCYILQTGASVFTWIGNLSSTNDHDLLDRILELINPTWQPISVREGSEPDAFWNALGGKGEHPREKEIRRCIEDPHLFTCTFTEGDFKVKEIYNFTQDDLTTEDVLVLDCQREIHVWIGCHSNVKSKQEALGLGLKFLETDILVEGLSLETPIYVVTEGNEPPHFTRFFAWDPSKAKMLGNSFERKLALLKGRTPSTEAPRNSWKGNSRGSTPDGLRSKSVSSNGLRRSGSPAFSLSGSKLNSPSSNRGISETPIARKLFSESTPNQGSPTVETSSPSENVGLTQAYLSEEEFEEKFGMTKQAFYKLAKWRQNKLKLSLHLF</sequence>
<name>A0ACC1AEW0_9ROSI</name>
<dbReference type="EMBL" id="CM047907">
    <property type="protein sequence ID" value="KAJ0084553.1"/>
    <property type="molecule type" value="Genomic_DNA"/>
</dbReference>
<evidence type="ECO:0000313" key="1">
    <source>
        <dbReference type="EMBL" id="KAJ0084553.1"/>
    </source>
</evidence>
<comment type="caution">
    <text evidence="1">The sequence shown here is derived from an EMBL/GenBank/DDBJ whole genome shotgun (WGS) entry which is preliminary data.</text>
</comment>
<protein>
    <submittedName>
        <fullName evidence="1">Uncharacterized protein</fullName>
    </submittedName>
</protein>
<evidence type="ECO:0000313" key="2">
    <source>
        <dbReference type="Proteomes" id="UP001164250"/>
    </source>
</evidence>
<accession>A0ACC1AEW0</accession>
<proteinExistence type="predicted"/>
<keyword evidence="2" id="KW-1185">Reference proteome</keyword>
<organism evidence="1 2">
    <name type="scientific">Pistacia atlantica</name>
    <dbReference type="NCBI Taxonomy" id="434234"/>
    <lineage>
        <taxon>Eukaryota</taxon>
        <taxon>Viridiplantae</taxon>
        <taxon>Streptophyta</taxon>
        <taxon>Embryophyta</taxon>
        <taxon>Tracheophyta</taxon>
        <taxon>Spermatophyta</taxon>
        <taxon>Magnoliopsida</taxon>
        <taxon>eudicotyledons</taxon>
        <taxon>Gunneridae</taxon>
        <taxon>Pentapetalae</taxon>
        <taxon>rosids</taxon>
        <taxon>malvids</taxon>
        <taxon>Sapindales</taxon>
        <taxon>Anacardiaceae</taxon>
        <taxon>Pistacia</taxon>
    </lineage>
</organism>